<evidence type="ECO:0000256" key="2">
    <source>
        <dbReference type="RuleBase" id="RU003616"/>
    </source>
</evidence>
<dbReference type="InterPro" id="IPR031107">
    <property type="entry name" value="Small_HSP"/>
</dbReference>
<evidence type="ECO:0000259" key="3">
    <source>
        <dbReference type="PROSITE" id="PS01031"/>
    </source>
</evidence>
<dbReference type="InterPro" id="IPR002068">
    <property type="entry name" value="A-crystallin/Hsp20_dom"/>
</dbReference>
<accession>A0A2T2WVU1</accession>
<evidence type="ECO:0000313" key="4">
    <source>
        <dbReference type="EMBL" id="PSR26361.1"/>
    </source>
</evidence>
<gene>
    <name evidence="4" type="ORF">C7B47_10710</name>
</gene>
<dbReference type="Gene3D" id="2.60.40.790">
    <property type="match status" value="1"/>
</dbReference>
<sequence>MSLFPIRRTQQTIDVRDPFIRLQNDMNQLFDSLTRTFNWGFHDGMTYDTLLTPAADLVEDDANYYVRFDVPGVDAKDMSVSIEDHTLILSGEKQEEHRVNRARMYGTERIYGKFYREIPLPQDADTEHMRASLKRGVLTVTVPKTAIRTSKSIPIENE</sequence>
<reference evidence="4 5" key="1">
    <citation type="journal article" date="2014" name="BMC Genomics">
        <title>Comparison of environmental and isolate Sulfobacillus genomes reveals diverse carbon, sulfur, nitrogen, and hydrogen metabolisms.</title>
        <authorList>
            <person name="Justice N.B."/>
            <person name="Norman A."/>
            <person name="Brown C.T."/>
            <person name="Singh A."/>
            <person name="Thomas B.C."/>
            <person name="Banfield J.F."/>
        </authorList>
    </citation>
    <scope>NUCLEOTIDE SEQUENCE [LARGE SCALE GENOMIC DNA]</scope>
    <source>
        <strain evidence="4">AMDSBA5</strain>
    </source>
</reference>
<dbReference type="CDD" id="cd06464">
    <property type="entry name" value="ACD_sHsps-like"/>
    <property type="match status" value="1"/>
</dbReference>
<evidence type="ECO:0000313" key="5">
    <source>
        <dbReference type="Proteomes" id="UP000242705"/>
    </source>
</evidence>
<name>A0A2T2WVU1_SULTH</name>
<dbReference type="PANTHER" id="PTHR11527">
    <property type="entry name" value="HEAT-SHOCK PROTEIN 20 FAMILY MEMBER"/>
    <property type="match status" value="1"/>
</dbReference>
<dbReference type="Pfam" id="PF00011">
    <property type="entry name" value="HSP20"/>
    <property type="match status" value="1"/>
</dbReference>
<feature type="domain" description="SHSP" evidence="3">
    <location>
        <begin position="45"/>
        <end position="158"/>
    </location>
</feature>
<dbReference type="Proteomes" id="UP000242705">
    <property type="component" value="Unassembled WGS sequence"/>
</dbReference>
<dbReference type="InterPro" id="IPR008978">
    <property type="entry name" value="HSP20-like_chaperone"/>
</dbReference>
<organism evidence="4 5">
    <name type="scientific">Sulfobacillus thermosulfidooxidans</name>
    <dbReference type="NCBI Taxonomy" id="28034"/>
    <lineage>
        <taxon>Bacteria</taxon>
        <taxon>Bacillati</taxon>
        <taxon>Bacillota</taxon>
        <taxon>Clostridia</taxon>
        <taxon>Eubacteriales</taxon>
        <taxon>Clostridiales Family XVII. Incertae Sedis</taxon>
        <taxon>Sulfobacillus</taxon>
    </lineage>
</organism>
<dbReference type="EMBL" id="PXYX01000023">
    <property type="protein sequence ID" value="PSR26361.1"/>
    <property type="molecule type" value="Genomic_DNA"/>
</dbReference>
<dbReference type="SUPFAM" id="SSF49764">
    <property type="entry name" value="HSP20-like chaperones"/>
    <property type="match status" value="1"/>
</dbReference>
<dbReference type="AlphaFoldDB" id="A0A2T2WVU1"/>
<dbReference type="PROSITE" id="PS01031">
    <property type="entry name" value="SHSP"/>
    <property type="match status" value="1"/>
</dbReference>
<comment type="caution">
    <text evidence="4">The sequence shown here is derived from an EMBL/GenBank/DDBJ whole genome shotgun (WGS) entry which is preliminary data.</text>
</comment>
<proteinExistence type="inferred from homology"/>
<protein>
    <submittedName>
        <fullName evidence="4">Heat-shock protein Hsp20</fullName>
    </submittedName>
</protein>
<evidence type="ECO:0000256" key="1">
    <source>
        <dbReference type="PROSITE-ProRule" id="PRU00285"/>
    </source>
</evidence>
<comment type="similarity">
    <text evidence="1 2">Belongs to the small heat shock protein (HSP20) family.</text>
</comment>